<evidence type="ECO:0000259" key="4">
    <source>
        <dbReference type="PROSITE" id="PS51755"/>
    </source>
</evidence>
<reference evidence="5 6" key="1">
    <citation type="submission" date="2019-03" db="EMBL/GenBank/DDBJ databases">
        <title>Draft genome sequences of novel Actinobacteria.</title>
        <authorList>
            <person name="Sahin N."/>
            <person name="Ay H."/>
            <person name="Saygin H."/>
        </authorList>
    </citation>
    <scope>NUCLEOTIDE SEQUENCE [LARGE SCALE GENOMIC DNA]</scope>
    <source>
        <strain evidence="5 6">H3C3</strain>
    </source>
</reference>
<dbReference type="SMART" id="SM01043">
    <property type="entry name" value="BTAD"/>
    <property type="match status" value="1"/>
</dbReference>
<dbReference type="SMART" id="SM00382">
    <property type="entry name" value="AAA"/>
    <property type="match status" value="1"/>
</dbReference>
<dbReference type="PANTHER" id="PTHR47691">
    <property type="entry name" value="REGULATOR-RELATED"/>
    <property type="match status" value="1"/>
</dbReference>
<dbReference type="RefSeq" id="WP_131894706.1">
    <property type="nucleotide sequence ID" value="NZ_SMKU01000085.1"/>
</dbReference>
<dbReference type="GO" id="GO:0003677">
    <property type="term" value="F:DNA binding"/>
    <property type="evidence" value="ECO:0007669"/>
    <property type="project" value="UniProtKB-UniRule"/>
</dbReference>
<feature type="DNA-binding region" description="OmpR/PhoB-type" evidence="3">
    <location>
        <begin position="1"/>
        <end position="105"/>
    </location>
</feature>
<keyword evidence="2 3" id="KW-0238">DNA-binding</keyword>
<accession>A0A4R5BJF7</accession>
<dbReference type="SUPFAM" id="SSF46894">
    <property type="entry name" value="C-terminal effector domain of the bipartite response regulators"/>
    <property type="match status" value="1"/>
</dbReference>
<dbReference type="InterPro" id="IPR036388">
    <property type="entry name" value="WH-like_DNA-bd_sf"/>
</dbReference>
<organism evidence="5 6">
    <name type="scientific">Actinomadura rubrisoli</name>
    <dbReference type="NCBI Taxonomy" id="2530368"/>
    <lineage>
        <taxon>Bacteria</taxon>
        <taxon>Bacillati</taxon>
        <taxon>Actinomycetota</taxon>
        <taxon>Actinomycetes</taxon>
        <taxon>Streptosporangiales</taxon>
        <taxon>Thermomonosporaceae</taxon>
        <taxon>Actinomadura</taxon>
    </lineage>
</organism>
<dbReference type="GO" id="GO:0006355">
    <property type="term" value="P:regulation of DNA-templated transcription"/>
    <property type="evidence" value="ECO:0007669"/>
    <property type="project" value="InterPro"/>
</dbReference>
<dbReference type="InterPro" id="IPR003593">
    <property type="entry name" value="AAA+_ATPase"/>
</dbReference>
<evidence type="ECO:0000256" key="1">
    <source>
        <dbReference type="ARBA" id="ARBA00005820"/>
    </source>
</evidence>
<evidence type="ECO:0000313" key="6">
    <source>
        <dbReference type="Proteomes" id="UP000294513"/>
    </source>
</evidence>
<dbReference type="SUPFAM" id="SSF48452">
    <property type="entry name" value="TPR-like"/>
    <property type="match status" value="3"/>
</dbReference>
<sequence length="978" mass="102973">MPGIGPPPALEIVILGPVAVRRGDGGAVGIGRPLERAVLARLALARGRPVPDERLAADLWGDGDLARPAGRLRVLVSRLRTALDSAVGKGGFTLARTPGGYALDARPADLEAARSAADRAHAAARTGDHAAVRAAAAEALGLWRGPSLADVRGVPFGASEGERLDAWRLDLLVERLAADLETGSSAQVRDELGRLCAEHPLNERLACLLALALYRDGRQADALARLAGLRRALADVLGVDPAPQTVEMEMRLLRQDPSLSPVAAEPVRLPRPVTSFVGRDADRASLLERLARPSLVTVVGEPGSGKSRLAVEVAREVAAAGRAVTLVELAPLRGEDAAVAALAAAAGVEGAAADPVAACAAALDGGLLVLDNAEHLVDQVAEAAGRLLDGARRLTVLVTSQRPLLIAGEEPYRLGPLDPSAAARLFEDRRVADAPSDPSVVGAICAAVDHLPLGVELAAGLTRTLTVRQLAERVDDRLRLLVGGRRDAGGRHASLRAALDWSHDLLPARERVLLRRVAVFSGGFSLEAAERVAAAPDLEPALDVRDVAPAITELADRSLITVEGRSGGRRFGLLETVRDHASAKLDEAGETGAVRAGHLAWCLAHVRAAGQEDDFASAEAVAQVFQEWPNLRDALEHAPGTGRAAEGLRLALELNTPWLVRGWYAEARRHLAALAGAPGAEPAERAAALSDHGFACAMVGRLEEAAELLERAAGLAARIDDDGLAMTVLYHRGIVEIERGRLREAFAPLLAGEELARKAAHEQRMAAFADALGTLQLYAGRPEEAYERYGAGLAADRALGDEHGLARGLSNQAQALLDLGRVEAAVERATESDRYARRLDDRHILPLNELIRGNAARIRGDLAAAESSLRAALAHAEESSDGPGMAHIDLADVLVRRGALDEAAGLLKAVYAQTTEHSTPWLAARTVSAALFLARGEHEAAREVAETAAAAHEAGGFGWRRYVERLRTVTDALAAEPS</sequence>
<dbReference type="AlphaFoldDB" id="A0A4R5BJF7"/>
<dbReference type="InterPro" id="IPR027417">
    <property type="entry name" value="P-loop_NTPase"/>
</dbReference>
<dbReference type="Pfam" id="PF13191">
    <property type="entry name" value="AAA_16"/>
    <property type="match status" value="1"/>
</dbReference>
<dbReference type="Gene3D" id="1.10.10.10">
    <property type="entry name" value="Winged helix-like DNA-binding domain superfamily/Winged helix DNA-binding domain"/>
    <property type="match status" value="1"/>
</dbReference>
<evidence type="ECO:0000256" key="3">
    <source>
        <dbReference type="PROSITE-ProRule" id="PRU01091"/>
    </source>
</evidence>
<keyword evidence="6" id="KW-1185">Reference proteome</keyword>
<feature type="domain" description="OmpR/PhoB-type" evidence="4">
    <location>
        <begin position="1"/>
        <end position="105"/>
    </location>
</feature>
<dbReference type="OrthoDB" id="3194665at2"/>
<evidence type="ECO:0000313" key="5">
    <source>
        <dbReference type="EMBL" id="TDD85935.1"/>
    </source>
</evidence>
<dbReference type="Gene3D" id="1.25.40.10">
    <property type="entry name" value="Tetratricopeptide repeat domain"/>
    <property type="match status" value="3"/>
</dbReference>
<dbReference type="SUPFAM" id="SSF52540">
    <property type="entry name" value="P-loop containing nucleoside triphosphate hydrolases"/>
    <property type="match status" value="1"/>
</dbReference>
<dbReference type="PANTHER" id="PTHR47691:SF3">
    <property type="entry name" value="HTH-TYPE TRANSCRIPTIONAL REGULATOR RV0890C-RELATED"/>
    <property type="match status" value="1"/>
</dbReference>
<dbReference type="InterPro" id="IPR041664">
    <property type="entry name" value="AAA_16"/>
</dbReference>
<protein>
    <submittedName>
        <fullName evidence="5">Helix-turn-helix domain-containing protein</fullName>
    </submittedName>
</protein>
<dbReference type="EMBL" id="SMKU01000085">
    <property type="protein sequence ID" value="TDD85935.1"/>
    <property type="molecule type" value="Genomic_DNA"/>
</dbReference>
<evidence type="ECO:0000256" key="2">
    <source>
        <dbReference type="ARBA" id="ARBA00023125"/>
    </source>
</evidence>
<dbReference type="InterPro" id="IPR016032">
    <property type="entry name" value="Sig_transdc_resp-reg_C-effctor"/>
</dbReference>
<dbReference type="Pfam" id="PF03704">
    <property type="entry name" value="BTAD"/>
    <property type="match status" value="1"/>
</dbReference>
<dbReference type="InterPro" id="IPR001867">
    <property type="entry name" value="OmpR/PhoB-type_DNA-bd"/>
</dbReference>
<proteinExistence type="inferred from homology"/>
<dbReference type="PROSITE" id="PS51755">
    <property type="entry name" value="OMPR_PHOB"/>
    <property type="match status" value="1"/>
</dbReference>
<dbReference type="CDD" id="cd15831">
    <property type="entry name" value="BTAD"/>
    <property type="match status" value="1"/>
</dbReference>
<dbReference type="Gene3D" id="3.40.50.300">
    <property type="entry name" value="P-loop containing nucleotide triphosphate hydrolases"/>
    <property type="match status" value="1"/>
</dbReference>
<gene>
    <name evidence="5" type="ORF">E1298_18110</name>
</gene>
<dbReference type="GO" id="GO:0000160">
    <property type="term" value="P:phosphorelay signal transduction system"/>
    <property type="evidence" value="ECO:0007669"/>
    <property type="project" value="InterPro"/>
</dbReference>
<name>A0A4R5BJF7_9ACTN</name>
<dbReference type="Proteomes" id="UP000294513">
    <property type="component" value="Unassembled WGS sequence"/>
</dbReference>
<comment type="similarity">
    <text evidence="1">Belongs to the AfsR/DnrI/RedD regulatory family.</text>
</comment>
<dbReference type="InterPro" id="IPR011990">
    <property type="entry name" value="TPR-like_helical_dom_sf"/>
</dbReference>
<dbReference type="SMART" id="SM00862">
    <property type="entry name" value="Trans_reg_C"/>
    <property type="match status" value="1"/>
</dbReference>
<comment type="caution">
    <text evidence="5">The sequence shown here is derived from an EMBL/GenBank/DDBJ whole genome shotgun (WGS) entry which is preliminary data.</text>
</comment>
<dbReference type="InterPro" id="IPR005158">
    <property type="entry name" value="BTAD"/>
</dbReference>